<dbReference type="PROSITE" id="PS50082">
    <property type="entry name" value="WD_REPEATS_2"/>
    <property type="match status" value="1"/>
</dbReference>
<dbReference type="PANTHER" id="PTHR44411">
    <property type="entry name" value="THO COMPLEX SUBUNIT 6 HOMOLOG"/>
    <property type="match status" value="1"/>
</dbReference>
<dbReference type="InterPro" id="IPR042626">
    <property type="entry name" value="THOC6"/>
</dbReference>
<dbReference type="Gene3D" id="2.130.10.10">
    <property type="entry name" value="YVTN repeat-like/Quinoprotein amine dehydrogenase"/>
    <property type="match status" value="1"/>
</dbReference>
<protein>
    <submittedName>
        <fullName evidence="5">THO complex subunit 6</fullName>
    </submittedName>
</protein>
<keyword evidence="3" id="KW-0677">Repeat</keyword>
<dbReference type="SMART" id="SM00320">
    <property type="entry name" value="WD40"/>
    <property type="match status" value="2"/>
</dbReference>
<dbReference type="PROSITE" id="PS00678">
    <property type="entry name" value="WD_REPEATS_1"/>
    <property type="match status" value="1"/>
</dbReference>
<comment type="similarity">
    <text evidence="1">Belongs to the WD repeat THOC6 family.</text>
</comment>
<gene>
    <name evidence="5" type="primary">thoc6</name>
    <name evidence="5" type="ORF">Bhyg_08694</name>
</gene>
<dbReference type="GO" id="GO:0006406">
    <property type="term" value="P:mRNA export from nucleus"/>
    <property type="evidence" value="ECO:0007669"/>
    <property type="project" value="TreeGrafter"/>
</dbReference>
<proteinExistence type="inferred from homology"/>
<dbReference type="GO" id="GO:0000346">
    <property type="term" value="C:transcription export complex"/>
    <property type="evidence" value="ECO:0007669"/>
    <property type="project" value="TreeGrafter"/>
</dbReference>
<evidence type="ECO:0000256" key="3">
    <source>
        <dbReference type="ARBA" id="ARBA00022737"/>
    </source>
</evidence>
<accession>A0A9Q0N552</accession>
<keyword evidence="6" id="KW-1185">Reference proteome</keyword>
<name>A0A9Q0N552_9DIPT</name>
<dbReference type="SUPFAM" id="SSF50978">
    <property type="entry name" value="WD40 repeat-like"/>
    <property type="match status" value="1"/>
</dbReference>
<evidence type="ECO:0000313" key="5">
    <source>
        <dbReference type="EMBL" id="KAJ6643729.1"/>
    </source>
</evidence>
<dbReference type="PANTHER" id="PTHR44411:SF1">
    <property type="entry name" value="THO COMPLEX SUBUNIT 6 HOMOLOG"/>
    <property type="match status" value="1"/>
</dbReference>
<evidence type="ECO:0000256" key="1">
    <source>
        <dbReference type="ARBA" id="ARBA00009728"/>
    </source>
</evidence>
<sequence>MIPERLKSFYNTILCQTISSDGCYLFAGNNFGEIFVYNISHICTDPIDNESHHSRETAIRPIQIFKIVENGGQIHSLAFHNNFVIVGSRNASVTGYSWVKNEITKKAWEVKLSSTNNIDSMDPKWIEVNSFWLDKENGILYAGCGDNQCYAISLENGKIIREFDGHKDYIHCVHGLPSDNRIFTASEDGTVKFWDVRTKQNNDQLEPFKNDDLHRPQFGKWQGTVSVTDDWILCGGGPRFSLWHMRSLQCTTIYDYPGTAHVSGFLDDNVCVAGNYANVCQFSLNGDVTSEIPVSGPAVYSVVWQNEPFKLMSIAGASKSLDICTDFNYKDIVLNLYGQ</sequence>
<keyword evidence="2 4" id="KW-0853">WD repeat</keyword>
<organism evidence="5 6">
    <name type="scientific">Pseudolycoriella hygida</name>
    <dbReference type="NCBI Taxonomy" id="35572"/>
    <lineage>
        <taxon>Eukaryota</taxon>
        <taxon>Metazoa</taxon>
        <taxon>Ecdysozoa</taxon>
        <taxon>Arthropoda</taxon>
        <taxon>Hexapoda</taxon>
        <taxon>Insecta</taxon>
        <taxon>Pterygota</taxon>
        <taxon>Neoptera</taxon>
        <taxon>Endopterygota</taxon>
        <taxon>Diptera</taxon>
        <taxon>Nematocera</taxon>
        <taxon>Sciaroidea</taxon>
        <taxon>Sciaridae</taxon>
        <taxon>Pseudolycoriella</taxon>
    </lineage>
</organism>
<dbReference type="InterPro" id="IPR001680">
    <property type="entry name" value="WD40_rpt"/>
</dbReference>
<reference evidence="5" key="1">
    <citation type="submission" date="2022-07" db="EMBL/GenBank/DDBJ databases">
        <authorList>
            <person name="Trinca V."/>
            <person name="Uliana J.V.C."/>
            <person name="Torres T.T."/>
            <person name="Ward R.J."/>
            <person name="Monesi N."/>
        </authorList>
    </citation>
    <scope>NUCLEOTIDE SEQUENCE</scope>
    <source>
        <strain evidence="5">HSMRA1968</strain>
        <tissue evidence="5">Whole embryos</tissue>
    </source>
</reference>
<evidence type="ECO:0000313" key="6">
    <source>
        <dbReference type="Proteomes" id="UP001151699"/>
    </source>
</evidence>
<dbReference type="PROSITE" id="PS50294">
    <property type="entry name" value="WD_REPEATS_REGION"/>
    <property type="match status" value="1"/>
</dbReference>
<dbReference type="InterPro" id="IPR019775">
    <property type="entry name" value="WD40_repeat_CS"/>
</dbReference>
<dbReference type="GO" id="GO:0000347">
    <property type="term" value="C:THO complex"/>
    <property type="evidence" value="ECO:0007669"/>
    <property type="project" value="TreeGrafter"/>
</dbReference>
<evidence type="ECO:0000256" key="4">
    <source>
        <dbReference type="PROSITE-ProRule" id="PRU00221"/>
    </source>
</evidence>
<dbReference type="Pfam" id="PF00400">
    <property type="entry name" value="WD40"/>
    <property type="match status" value="1"/>
</dbReference>
<dbReference type="OrthoDB" id="273067at2759"/>
<dbReference type="EMBL" id="WJQU01000002">
    <property type="protein sequence ID" value="KAJ6643729.1"/>
    <property type="molecule type" value="Genomic_DNA"/>
</dbReference>
<feature type="repeat" description="WD" evidence="4">
    <location>
        <begin position="163"/>
        <end position="204"/>
    </location>
</feature>
<dbReference type="Proteomes" id="UP001151699">
    <property type="component" value="Chromosome B"/>
</dbReference>
<dbReference type="InterPro" id="IPR015943">
    <property type="entry name" value="WD40/YVTN_repeat-like_dom_sf"/>
</dbReference>
<dbReference type="AlphaFoldDB" id="A0A9Q0N552"/>
<dbReference type="InterPro" id="IPR036322">
    <property type="entry name" value="WD40_repeat_dom_sf"/>
</dbReference>
<comment type="caution">
    <text evidence="5">The sequence shown here is derived from an EMBL/GenBank/DDBJ whole genome shotgun (WGS) entry which is preliminary data.</text>
</comment>
<evidence type="ECO:0000256" key="2">
    <source>
        <dbReference type="ARBA" id="ARBA00022574"/>
    </source>
</evidence>